<comment type="caution">
    <text evidence="2">The sequence shown here is derived from an EMBL/GenBank/DDBJ whole genome shotgun (WGS) entry which is preliminary data.</text>
</comment>
<name>A0A5M6DCD3_9BACT</name>
<dbReference type="PROSITE" id="PS50206">
    <property type="entry name" value="RHODANESE_3"/>
    <property type="match status" value="1"/>
</dbReference>
<dbReference type="InterPro" id="IPR001763">
    <property type="entry name" value="Rhodanese-like_dom"/>
</dbReference>
<dbReference type="PANTHER" id="PTHR43031">
    <property type="entry name" value="FAD-DEPENDENT OXIDOREDUCTASE"/>
    <property type="match status" value="1"/>
</dbReference>
<evidence type="ECO:0000313" key="2">
    <source>
        <dbReference type="EMBL" id="KAA5545217.1"/>
    </source>
</evidence>
<dbReference type="SMART" id="SM00450">
    <property type="entry name" value="RHOD"/>
    <property type="match status" value="1"/>
</dbReference>
<dbReference type="EMBL" id="VWOX01000003">
    <property type="protein sequence ID" value="KAA5545217.1"/>
    <property type="molecule type" value="Genomic_DNA"/>
</dbReference>
<proteinExistence type="predicted"/>
<evidence type="ECO:0000313" key="3">
    <source>
        <dbReference type="Proteomes" id="UP000324479"/>
    </source>
</evidence>
<reference evidence="2 3" key="1">
    <citation type="submission" date="2019-08" db="EMBL/GenBank/DDBJ databases">
        <authorList>
            <person name="Dhanesh K."/>
            <person name="Kumar G."/>
            <person name="Sasikala C."/>
            <person name="Venkata Ramana C."/>
        </authorList>
    </citation>
    <scope>NUCLEOTIDE SEQUENCE [LARGE SCALE GENOMIC DNA]</scope>
    <source>
        <strain evidence="2 3">JC645</strain>
    </source>
</reference>
<gene>
    <name evidence="2" type="ORF">FYK55_06000</name>
</gene>
<feature type="domain" description="Rhodanese" evidence="1">
    <location>
        <begin position="20"/>
        <end position="110"/>
    </location>
</feature>
<dbReference type="SUPFAM" id="SSF52821">
    <property type="entry name" value="Rhodanese/Cell cycle control phosphatase"/>
    <property type="match status" value="1"/>
</dbReference>
<dbReference type="InterPro" id="IPR050229">
    <property type="entry name" value="GlpE_sulfurtransferase"/>
</dbReference>
<organism evidence="2 3">
    <name type="scientific">Roseiconus nitratireducens</name>
    <dbReference type="NCBI Taxonomy" id="2605748"/>
    <lineage>
        <taxon>Bacteria</taxon>
        <taxon>Pseudomonadati</taxon>
        <taxon>Planctomycetota</taxon>
        <taxon>Planctomycetia</taxon>
        <taxon>Pirellulales</taxon>
        <taxon>Pirellulaceae</taxon>
        <taxon>Roseiconus</taxon>
    </lineage>
</organism>
<protein>
    <submittedName>
        <fullName evidence="2">Rhodanese</fullName>
    </submittedName>
</protein>
<dbReference type="AlphaFoldDB" id="A0A5M6DCD3"/>
<dbReference type="Pfam" id="PF00581">
    <property type="entry name" value="Rhodanese"/>
    <property type="match status" value="1"/>
</dbReference>
<dbReference type="Gene3D" id="3.40.250.10">
    <property type="entry name" value="Rhodanese-like domain"/>
    <property type="match status" value="1"/>
</dbReference>
<accession>A0A5M6DCD3</accession>
<keyword evidence="3" id="KW-1185">Reference proteome</keyword>
<dbReference type="PANTHER" id="PTHR43031:SF17">
    <property type="entry name" value="SULFURTRANSFERASE YTWF-RELATED"/>
    <property type="match status" value="1"/>
</dbReference>
<sequence>MNDTFPIEIDVQTVKSLQDSGERFLLLDVRQPDEYATARIDGSVLIPMGELRDRIDELQSYRDDRIVVHCHHGGRSLQVTQALRAHGFEKTQNMDGGIDVWSQEIDPTVPRY</sequence>
<evidence type="ECO:0000259" key="1">
    <source>
        <dbReference type="PROSITE" id="PS50206"/>
    </source>
</evidence>
<dbReference type="RefSeq" id="WP_150075486.1">
    <property type="nucleotide sequence ID" value="NZ_VWOX01000003.1"/>
</dbReference>
<dbReference type="Proteomes" id="UP000324479">
    <property type="component" value="Unassembled WGS sequence"/>
</dbReference>
<dbReference type="InterPro" id="IPR036873">
    <property type="entry name" value="Rhodanese-like_dom_sf"/>
</dbReference>